<feature type="compositionally biased region" description="Polar residues" evidence="6">
    <location>
        <begin position="900"/>
        <end position="918"/>
    </location>
</feature>
<feature type="region of interest" description="Disordered" evidence="6">
    <location>
        <begin position="934"/>
        <end position="1315"/>
    </location>
</feature>
<feature type="repeat" description="ANK" evidence="4">
    <location>
        <begin position="17"/>
        <end position="49"/>
    </location>
</feature>
<dbReference type="SUPFAM" id="SSF47769">
    <property type="entry name" value="SAM/Pointed domain"/>
    <property type="match status" value="2"/>
</dbReference>
<dbReference type="SMART" id="SM00454">
    <property type="entry name" value="SAM"/>
    <property type="match status" value="2"/>
</dbReference>
<feature type="region of interest" description="Disordered" evidence="6">
    <location>
        <begin position="706"/>
        <end position="731"/>
    </location>
</feature>
<dbReference type="PROSITE" id="PS50105">
    <property type="entry name" value="SAM_DOMAIN"/>
    <property type="match status" value="2"/>
</dbReference>
<dbReference type="InterPro" id="IPR001660">
    <property type="entry name" value="SAM"/>
</dbReference>
<proteinExistence type="predicted"/>
<protein>
    <submittedName>
        <fullName evidence="10">Caskin-2 isoform X1</fullName>
    </submittedName>
</protein>
<reference evidence="10" key="1">
    <citation type="submission" date="2025-08" db="UniProtKB">
        <authorList>
            <consortium name="RefSeq"/>
        </authorList>
    </citation>
    <scope>IDENTIFICATION</scope>
    <source>
        <tissue evidence="10">Gonads</tissue>
    </source>
</reference>
<feature type="domain" description="SH3" evidence="7">
    <location>
        <begin position="217"/>
        <end position="282"/>
    </location>
</feature>
<dbReference type="GeneID" id="106155744"/>
<dbReference type="InterPro" id="IPR033635">
    <property type="entry name" value="ANKS1/Caskin"/>
</dbReference>
<dbReference type="SUPFAM" id="SSF50044">
    <property type="entry name" value="SH3-domain"/>
    <property type="match status" value="1"/>
</dbReference>
<evidence type="ECO:0000256" key="4">
    <source>
        <dbReference type="PROSITE-ProRule" id="PRU00023"/>
    </source>
</evidence>
<dbReference type="STRING" id="7574.A0A1S3HJ78"/>
<feature type="compositionally biased region" description="Polar residues" evidence="6">
    <location>
        <begin position="424"/>
        <end position="459"/>
    </location>
</feature>
<dbReference type="FunFam" id="1.10.150.50:FF:000028">
    <property type="entry name" value="caskin-2 isoform X2"/>
    <property type="match status" value="1"/>
</dbReference>
<dbReference type="Gene3D" id="2.30.30.40">
    <property type="entry name" value="SH3 Domains"/>
    <property type="match status" value="1"/>
</dbReference>
<evidence type="ECO:0000256" key="3">
    <source>
        <dbReference type="ARBA" id="ARBA00023043"/>
    </source>
</evidence>
<dbReference type="Pfam" id="PF00023">
    <property type="entry name" value="Ank"/>
    <property type="match status" value="1"/>
</dbReference>
<evidence type="ECO:0000313" key="10">
    <source>
        <dbReference type="RefSeq" id="XP_013386173.1"/>
    </source>
</evidence>
<dbReference type="OrthoDB" id="5314041at2759"/>
<dbReference type="Gene3D" id="1.10.150.50">
    <property type="entry name" value="Transcription Factor, Ets-1"/>
    <property type="match status" value="2"/>
</dbReference>
<dbReference type="PROSITE" id="PS50002">
    <property type="entry name" value="SH3"/>
    <property type="match status" value="1"/>
</dbReference>
<feature type="repeat" description="ANK" evidence="4">
    <location>
        <begin position="124"/>
        <end position="156"/>
    </location>
</feature>
<dbReference type="InterPro" id="IPR036028">
    <property type="entry name" value="SH3-like_dom_sf"/>
</dbReference>
<feature type="compositionally biased region" description="Polar residues" evidence="6">
    <location>
        <begin position="934"/>
        <end position="1015"/>
    </location>
</feature>
<dbReference type="InterPro" id="IPR035497">
    <property type="entry name" value="Caskin1/2_SAM_1"/>
</dbReference>
<name>A0A1S3HJ78_LINAN</name>
<dbReference type="Pfam" id="PF12796">
    <property type="entry name" value="Ank_2"/>
    <property type="match status" value="2"/>
</dbReference>
<dbReference type="PROSITE" id="PS50088">
    <property type="entry name" value="ANK_REPEAT"/>
    <property type="match status" value="4"/>
</dbReference>
<dbReference type="SMART" id="SM00248">
    <property type="entry name" value="ANK"/>
    <property type="match status" value="5"/>
</dbReference>
<dbReference type="RefSeq" id="XP_013386173.1">
    <property type="nucleotide sequence ID" value="XM_013530719.1"/>
</dbReference>
<dbReference type="InParanoid" id="A0A1S3HJ78"/>
<feature type="compositionally biased region" description="Pro residues" evidence="6">
    <location>
        <begin position="678"/>
        <end position="688"/>
    </location>
</feature>
<keyword evidence="1 5" id="KW-0728">SH3 domain</keyword>
<dbReference type="Proteomes" id="UP000085678">
    <property type="component" value="Unplaced"/>
</dbReference>
<feature type="compositionally biased region" description="Polar residues" evidence="6">
    <location>
        <begin position="472"/>
        <end position="482"/>
    </location>
</feature>
<evidence type="ECO:0000256" key="5">
    <source>
        <dbReference type="PROSITE-ProRule" id="PRU00192"/>
    </source>
</evidence>
<feature type="compositionally biased region" description="Basic and acidic residues" evidence="6">
    <location>
        <begin position="1232"/>
        <end position="1272"/>
    </location>
</feature>
<feature type="compositionally biased region" description="Low complexity" evidence="6">
    <location>
        <begin position="483"/>
        <end position="498"/>
    </location>
</feature>
<dbReference type="Gene3D" id="1.25.40.20">
    <property type="entry name" value="Ankyrin repeat-containing domain"/>
    <property type="match status" value="2"/>
</dbReference>
<organism evidence="9 10">
    <name type="scientific">Lingula anatina</name>
    <name type="common">Brachiopod</name>
    <name type="synonym">Lingula unguis</name>
    <dbReference type="NCBI Taxonomy" id="7574"/>
    <lineage>
        <taxon>Eukaryota</taxon>
        <taxon>Metazoa</taxon>
        <taxon>Spiralia</taxon>
        <taxon>Lophotrochozoa</taxon>
        <taxon>Brachiopoda</taxon>
        <taxon>Linguliformea</taxon>
        <taxon>Lingulata</taxon>
        <taxon>Lingulida</taxon>
        <taxon>Linguloidea</taxon>
        <taxon>Lingulidae</taxon>
        <taxon>Lingula</taxon>
    </lineage>
</organism>
<dbReference type="InterPro" id="IPR002110">
    <property type="entry name" value="Ankyrin_rpt"/>
</dbReference>
<evidence type="ECO:0000256" key="2">
    <source>
        <dbReference type="ARBA" id="ARBA00022737"/>
    </source>
</evidence>
<keyword evidence="3 4" id="KW-0040">ANK repeat</keyword>
<feature type="repeat" description="ANK" evidence="4">
    <location>
        <begin position="156"/>
        <end position="188"/>
    </location>
</feature>
<feature type="domain" description="SAM" evidence="8">
    <location>
        <begin position="591"/>
        <end position="655"/>
    </location>
</feature>
<dbReference type="SUPFAM" id="SSF48403">
    <property type="entry name" value="Ankyrin repeat"/>
    <property type="match status" value="1"/>
</dbReference>
<evidence type="ECO:0000256" key="6">
    <source>
        <dbReference type="SAM" id="MobiDB-lite"/>
    </source>
</evidence>
<dbReference type="InterPro" id="IPR001452">
    <property type="entry name" value="SH3_domain"/>
</dbReference>
<accession>A0A1S3HJ78</accession>
<dbReference type="Pfam" id="PF07653">
    <property type="entry name" value="SH3_2"/>
    <property type="match status" value="1"/>
</dbReference>
<dbReference type="KEGG" id="lak:106155744"/>
<sequence>MRLLLDGGAAVDIKDNKGMRPLHYASWQGKVEPVQILLQYGANTNDAAENGESPLHLACQHGHYEVVNLLLQHHADPTLRNKEHKTPLDLACEFGRYRVAELLIDSNLCNCLLMETPEDMLDNTRTTGLHLAAKNGHGDIIRLLLQAGVDINRQTLQGTCLHEAALYGKIEVVKLLLDCGVDVNRPNSYDQSALDIVNKFTTSRAAKELKQLLKEASCAVQACAIKDYSNIYDPNSLSFREGDYITVLEQRADGMWKGFVMHEGQMAKTGFFPASAVVLVDRQSLENRTQSLRGSMHGVSPVKYGGQQVPDLINRNHSLHNGVTDRNSYGSVGADESFPPPPSPMTLARNSAHEYEHQQPAPVAPVLHPGPLPSPHHLNSPRFNFVNHNQMSHSPKPGTPGTPDKTFDWPPRHLDGGDMRSGSPLRSGSPCKSSPCNSNRNSSASIDSGRSLGSSQFDNRSGHIYVNHNQHRLSGQSYESGLSSRQSYHSTSSSSMGSLDRLEESGYSSQVNVAELFQAGYTDHEVLHAWLCDLHFEEYFNLFVQAGYDMGTITHMTPQDLTAIGITKPGHRKKLKAEISKLNLHDGIPDYKPNDLYEWLQLLRLEQYYDTLAQQGYDKIDMVTDIMWEDMEDVGISLLGHQKKFMLAIDRLKRIQSGAGRRLSSMERQASAEMLDTPPSPGFQPPPSSRWSADMGAVQYHPEGQYQVVKPKRSPSGDSMSSSGSAKDNLSSFHQLQQENRGATEIIHLRNSSPKVYQPDVVAIQVNRSLSRSGTSDGLDVYAEGQNVICRSFQAPPENKYKEEALPVDGEVTPTNELNPCNADDSDHAGSLGRPSAAVSPRVVVKPKPVAKIVAKTKRSSRDFTPEIIPLGPDYCSSGDIGSYATLRKPLKTPKDSSKEQQSSDIVSQQQLQGNSVKSQKELLAASIAQSVANRKNMATSQHNSQPAGPGSPKSTSAPLNVFTNGPIVNSQGSPRSPTTGHHQHSLSAPVTNGPNHIPSASSGGHSKPPANSSHGKNKKPPPPPKRTNSIKSDTPVVVERRHHSFSESPKSSHRQQQPQAGNVLHTPSLQKSSSASLPQHNSTSSVPAPQKLQKSSPPQKSQFGKQNSPVTSSSHKLQSSNHAEVSQTTSQSPKSPVAKHKQQQQNQQQQQPDFQDCVKSLALKFNKPKTDSLPSPPKEAYEPPQTEEFPPPPPPIATDISPPKKEKDLVNIAKANLKSPQKLSKPQQKSPKPEQKFSKPDLKPAKVETKSAEHRLESKPEKVEQKAEVKPKMSKPSLPADLSGSDSGSSSCDEDTLSDSKKNGSSSSNESINSITVDSNTLPFANENVGTIKQKNAPPKPSIVQFNMDGDADLNNSLFDGTGTIKRAPAKHSTEAAAAAGRGQMGAEFYTGDDFLMDSSDFPSGQGNDVLDDIGNMLQGLTDELDAMLDDEI</sequence>
<evidence type="ECO:0000256" key="1">
    <source>
        <dbReference type="ARBA" id="ARBA00022443"/>
    </source>
</evidence>
<dbReference type="PANTHER" id="PTHR24174">
    <property type="entry name" value="ANKYRIN REPEAT AND STERILE ALPHA MOTIF DOMAIN-CONTAINING PROTEIN 1"/>
    <property type="match status" value="1"/>
</dbReference>
<keyword evidence="2" id="KW-0677">Repeat</keyword>
<feature type="region of interest" description="Disordered" evidence="6">
    <location>
        <begin position="889"/>
        <end position="921"/>
    </location>
</feature>
<feature type="compositionally biased region" description="Low complexity" evidence="6">
    <location>
        <begin position="714"/>
        <end position="725"/>
    </location>
</feature>
<evidence type="ECO:0000259" key="8">
    <source>
        <dbReference type="PROSITE" id="PS50105"/>
    </source>
</evidence>
<dbReference type="InterPro" id="IPR036770">
    <property type="entry name" value="Ankyrin_rpt-contain_sf"/>
</dbReference>
<dbReference type="Pfam" id="PF00536">
    <property type="entry name" value="SAM_1"/>
    <property type="match status" value="2"/>
</dbReference>
<feature type="region of interest" description="Disordered" evidence="6">
    <location>
        <begin position="317"/>
        <end position="501"/>
    </location>
</feature>
<evidence type="ECO:0000259" key="7">
    <source>
        <dbReference type="PROSITE" id="PS50002"/>
    </source>
</evidence>
<dbReference type="InterPro" id="IPR013761">
    <property type="entry name" value="SAM/pointed_sf"/>
</dbReference>
<keyword evidence="9" id="KW-1185">Reference proteome</keyword>
<dbReference type="CDD" id="cd09498">
    <property type="entry name" value="SAM_caskin1_2_repeat2"/>
    <property type="match status" value="1"/>
</dbReference>
<dbReference type="FunCoup" id="A0A1S3HJ78">
    <property type="interactions" value="44"/>
</dbReference>
<dbReference type="SMART" id="SM00326">
    <property type="entry name" value="SH3"/>
    <property type="match status" value="1"/>
</dbReference>
<feature type="compositionally biased region" description="Basic and acidic residues" evidence="6">
    <location>
        <begin position="405"/>
        <end position="418"/>
    </location>
</feature>
<gene>
    <name evidence="10" type="primary">LOC106155744</name>
</gene>
<feature type="compositionally biased region" description="Low complexity" evidence="6">
    <location>
        <begin position="395"/>
        <end position="404"/>
    </location>
</feature>
<feature type="compositionally biased region" description="Low complexity" evidence="6">
    <location>
        <begin position="1304"/>
        <end position="1315"/>
    </location>
</feature>
<feature type="compositionally biased region" description="Low complexity" evidence="6">
    <location>
        <begin position="1277"/>
        <end position="1292"/>
    </location>
</feature>
<dbReference type="CDD" id="cd09497">
    <property type="entry name" value="SAM_caskin1_2_repeat1"/>
    <property type="match status" value="1"/>
</dbReference>
<feature type="region of interest" description="Disordered" evidence="6">
    <location>
        <begin position="659"/>
        <end position="694"/>
    </location>
</feature>
<dbReference type="PROSITE" id="PS50297">
    <property type="entry name" value="ANK_REP_REGION"/>
    <property type="match status" value="4"/>
</dbReference>
<dbReference type="PRINTS" id="PR01415">
    <property type="entry name" value="ANKYRIN"/>
</dbReference>
<dbReference type="PANTHER" id="PTHR24174:SF16">
    <property type="entry name" value="CASKIN-2"/>
    <property type="match status" value="1"/>
</dbReference>
<evidence type="ECO:0000313" key="9">
    <source>
        <dbReference type="Proteomes" id="UP000085678"/>
    </source>
</evidence>
<feature type="domain" description="SAM" evidence="8">
    <location>
        <begin position="522"/>
        <end position="585"/>
    </location>
</feature>
<feature type="repeat" description="ANK" evidence="4">
    <location>
        <begin position="50"/>
        <end position="82"/>
    </location>
</feature>
<feature type="compositionally biased region" description="Low complexity" evidence="6">
    <location>
        <begin position="1219"/>
        <end position="1231"/>
    </location>
</feature>
<feature type="compositionally biased region" description="Polar residues" evidence="6">
    <location>
        <begin position="317"/>
        <end position="330"/>
    </location>
</feature>
<feature type="compositionally biased region" description="Polar residues" evidence="6">
    <location>
        <begin position="1047"/>
        <end position="1135"/>
    </location>
</feature>
<dbReference type="InterPro" id="IPR035498">
    <property type="entry name" value="Caskin1/2_SAM_2"/>
</dbReference>